<evidence type="ECO:0000313" key="16">
    <source>
        <dbReference type="Proteomes" id="UP000298787"/>
    </source>
</evidence>
<evidence type="ECO:0000256" key="8">
    <source>
        <dbReference type="ARBA" id="ARBA00022776"/>
    </source>
</evidence>
<dbReference type="PANTHER" id="PTHR32017:SF3">
    <property type="entry name" value="SPINDLE AND KINETOCHORE-ASSOCIATED PROTEIN 2"/>
    <property type="match status" value="1"/>
</dbReference>
<keyword evidence="6" id="KW-0132">Cell division</keyword>
<keyword evidence="16" id="KW-1185">Reference proteome</keyword>
<evidence type="ECO:0000259" key="14">
    <source>
        <dbReference type="Pfam" id="PF16740"/>
    </source>
</evidence>
<evidence type="ECO:0000256" key="12">
    <source>
        <dbReference type="ARBA" id="ARBA00023328"/>
    </source>
</evidence>
<evidence type="ECO:0000256" key="11">
    <source>
        <dbReference type="ARBA" id="ARBA00023306"/>
    </source>
</evidence>
<keyword evidence="5" id="KW-0963">Cytoplasm</keyword>
<dbReference type="GO" id="GO:0051301">
    <property type="term" value="P:cell division"/>
    <property type="evidence" value="ECO:0007669"/>
    <property type="project" value="UniProtKB-KW"/>
</dbReference>
<dbReference type="EMBL" id="CM014092">
    <property type="protein sequence ID" value="TKS83033.1"/>
    <property type="molecule type" value="Genomic_DNA"/>
</dbReference>
<keyword evidence="11" id="KW-0131">Cell cycle</keyword>
<dbReference type="InterPro" id="IPR042091">
    <property type="entry name" value="Ska2_N"/>
</dbReference>
<comment type="similarity">
    <text evidence="3">Belongs to the SKA2 family.</text>
</comment>
<keyword evidence="10" id="KW-0206">Cytoskeleton</keyword>
<evidence type="ECO:0000256" key="4">
    <source>
        <dbReference type="ARBA" id="ARBA00022454"/>
    </source>
</evidence>
<feature type="domain" description="Ska2 N-terminal" evidence="14">
    <location>
        <begin position="11"/>
        <end position="117"/>
    </location>
</feature>
<evidence type="ECO:0000256" key="7">
    <source>
        <dbReference type="ARBA" id="ARBA00022701"/>
    </source>
</evidence>
<dbReference type="GO" id="GO:0000278">
    <property type="term" value="P:mitotic cell cycle"/>
    <property type="evidence" value="ECO:0007669"/>
    <property type="project" value="TreeGrafter"/>
</dbReference>
<dbReference type="GO" id="GO:0008017">
    <property type="term" value="F:microtubule binding"/>
    <property type="evidence" value="ECO:0007669"/>
    <property type="project" value="InterPro"/>
</dbReference>
<evidence type="ECO:0000256" key="2">
    <source>
        <dbReference type="ARBA" id="ARBA00004629"/>
    </source>
</evidence>
<dbReference type="Proteomes" id="UP000298787">
    <property type="component" value="Chromosome 15"/>
</dbReference>
<evidence type="ECO:0000256" key="3">
    <source>
        <dbReference type="ARBA" id="ARBA00010684"/>
    </source>
</evidence>
<keyword evidence="4" id="KW-0158">Chromosome</keyword>
<protein>
    <recommendedName>
        <fullName evidence="13">Protein FAM33A</fullName>
    </recommendedName>
</protein>
<evidence type="ECO:0000256" key="1">
    <source>
        <dbReference type="ARBA" id="ARBA00004186"/>
    </source>
</evidence>
<keyword evidence="12" id="KW-0137">Centromere</keyword>
<sequence length="226" mass="25206">MYYQSVKLRVFLQFLKSEADLEYIEKRLKLDFINSAAENGCPAEENPAVMLETLRSIKAKHTALCAQVTEIAAAQKESMDSIRNNLGSVMGLIQHFQETTDVEVQPPTESVQESAELLGSACIKTTSEVPSAVADSCQQQPSSCEYKELSEATFEALPLSIRSNVKLDDLNVFYQQLQQHFSKDSASLSAQKMKQLKMKVSNAKLKVLQHLSLVKMDKKGNIRLAM</sequence>
<name>A0A4U5V5C4_COLLU</name>
<evidence type="ECO:0000256" key="9">
    <source>
        <dbReference type="ARBA" id="ARBA00022838"/>
    </source>
</evidence>
<keyword evidence="9" id="KW-0995">Kinetochore</keyword>
<dbReference type="Pfam" id="PF16740">
    <property type="entry name" value="SKA2"/>
    <property type="match status" value="1"/>
</dbReference>
<evidence type="ECO:0000256" key="6">
    <source>
        <dbReference type="ARBA" id="ARBA00022618"/>
    </source>
</evidence>
<keyword evidence="8" id="KW-0498">Mitosis</keyword>
<evidence type="ECO:0000256" key="13">
    <source>
        <dbReference type="ARBA" id="ARBA00029651"/>
    </source>
</evidence>
<dbReference type="Gene3D" id="6.10.250.1380">
    <property type="match status" value="1"/>
</dbReference>
<dbReference type="InterPro" id="IPR026762">
    <property type="entry name" value="Ska2"/>
</dbReference>
<dbReference type="GO" id="GO:0000940">
    <property type="term" value="C:outer kinetochore"/>
    <property type="evidence" value="ECO:0007669"/>
    <property type="project" value="InterPro"/>
</dbReference>
<reference evidence="15 16" key="1">
    <citation type="submission" date="2019-01" db="EMBL/GenBank/DDBJ databases">
        <title>Genome Assembly of Collichthys lucidus.</title>
        <authorList>
            <person name="Cai M."/>
            <person name="Xiao S."/>
        </authorList>
    </citation>
    <scope>NUCLEOTIDE SEQUENCE [LARGE SCALE GENOMIC DNA]</scope>
    <source>
        <strain evidence="15">JT15FE1705JMU</strain>
        <tissue evidence="15">Muscle</tissue>
    </source>
</reference>
<accession>A0A4U5V5C4</accession>
<dbReference type="STRING" id="240159.A0A4U5V5C4"/>
<organism evidence="15 16">
    <name type="scientific">Collichthys lucidus</name>
    <name type="common">Big head croaker</name>
    <name type="synonym">Sciaena lucida</name>
    <dbReference type="NCBI Taxonomy" id="240159"/>
    <lineage>
        <taxon>Eukaryota</taxon>
        <taxon>Metazoa</taxon>
        <taxon>Chordata</taxon>
        <taxon>Craniata</taxon>
        <taxon>Vertebrata</taxon>
        <taxon>Euteleostomi</taxon>
        <taxon>Actinopterygii</taxon>
        <taxon>Neopterygii</taxon>
        <taxon>Teleostei</taxon>
        <taxon>Neoteleostei</taxon>
        <taxon>Acanthomorphata</taxon>
        <taxon>Eupercaria</taxon>
        <taxon>Sciaenidae</taxon>
        <taxon>Collichthys</taxon>
    </lineage>
</organism>
<comment type="subcellular location">
    <subcellularLocation>
        <location evidence="2">Chromosome</location>
        <location evidence="2">Centromere</location>
        <location evidence="2">Kinetochore</location>
    </subcellularLocation>
    <subcellularLocation>
        <location evidence="1">Cytoplasm</location>
        <location evidence="1">Cytoskeleton</location>
        <location evidence="1">Spindle</location>
    </subcellularLocation>
</comment>
<evidence type="ECO:0000313" key="15">
    <source>
        <dbReference type="EMBL" id="TKS83033.1"/>
    </source>
</evidence>
<evidence type="ECO:0000256" key="5">
    <source>
        <dbReference type="ARBA" id="ARBA00022490"/>
    </source>
</evidence>
<dbReference type="PANTHER" id="PTHR32017">
    <property type="entry name" value="SPINDLE AND KINETOCHORE-ASSOCIATED PROTEIN 2"/>
    <property type="match status" value="1"/>
</dbReference>
<gene>
    <name evidence="15" type="ORF">D9C73_017142</name>
</gene>
<keyword evidence="7" id="KW-0493">Microtubule</keyword>
<dbReference type="AlphaFoldDB" id="A0A4U5V5C4"/>
<evidence type="ECO:0000256" key="10">
    <source>
        <dbReference type="ARBA" id="ARBA00023212"/>
    </source>
</evidence>
<dbReference type="GO" id="GO:0007059">
    <property type="term" value="P:chromosome segregation"/>
    <property type="evidence" value="ECO:0007669"/>
    <property type="project" value="InterPro"/>
</dbReference>
<proteinExistence type="inferred from homology"/>
<dbReference type="GO" id="GO:0005876">
    <property type="term" value="C:spindle microtubule"/>
    <property type="evidence" value="ECO:0007669"/>
    <property type="project" value="InterPro"/>
</dbReference>